<gene>
    <name evidence="1" type="ORF">J5X75_27985</name>
</gene>
<dbReference type="EMBL" id="JAGFNS010000020">
    <property type="protein sequence ID" value="MBO3741355.1"/>
    <property type="molecule type" value="Genomic_DNA"/>
</dbReference>
<dbReference type="Proteomes" id="UP000679690">
    <property type="component" value="Unassembled WGS sequence"/>
</dbReference>
<accession>A0ABS3URE1</accession>
<organism evidence="1 2">
    <name type="scientific">Actinoplanes flavus</name>
    <dbReference type="NCBI Taxonomy" id="2820290"/>
    <lineage>
        <taxon>Bacteria</taxon>
        <taxon>Bacillati</taxon>
        <taxon>Actinomycetota</taxon>
        <taxon>Actinomycetes</taxon>
        <taxon>Micromonosporales</taxon>
        <taxon>Micromonosporaceae</taxon>
        <taxon>Actinoplanes</taxon>
    </lineage>
</organism>
<keyword evidence="2" id="KW-1185">Reference proteome</keyword>
<evidence type="ECO:0000313" key="1">
    <source>
        <dbReference type="EMBL" id="MBO3741355.1"/>
    </source>
</evidence>
<protein>
    <submittedName>
        <fullName evidence="1">Uncharacterized protein</fullName>
    </submittedName>
</protein>
<reference evidence="1 2" key="1">
    <citation type="submission" date="2021-03" db="EMBL/GenBank/DDBJ databases">
        <title>Actinoplanes flavus sp. nov., a novel actinomycete isolated from Coconut Palm rhizosphere soil.</title>
        <authorList>
            <person name="Luo X."/>
        </authorList>
    </citation>
    <scope>NUCLEOTIDE SEQUENCE [LARGE SCALE GENOMIC DNA]</scope>
    <source>
        <strain evidence="1 2">NEAU-H7</strain>
    </source>
</reference>
<proteinExistence type="predicted"/>
<name>A0ABS3URE1_9ACTN</name>
<evidence type="ECO:0000313" key="2">
    <source>
        <dbReference type="Proteomes" id="UP000679690"/>
    </source>
</evidence>
<dbReference type="RefSeq" id="WP_208470496.1">
    <property type="nucleotide sequence ID" value="NZ_JAGFNS010000020.1"/>
</dbReference>
<sequence>MSEDREPSGEFDEAAYTDMGFSAAEGRAWWKWRIPPHRAAAWRAARLTDPLAAAQWETAKVTPGTVAGWRAAGITAAEAISWHEFGLDLATTTRYRALGYTPEQAYELCQGRQPRTVGSSEGGSHDVFLSMMAFNASEAQRETERFIKRASGATGVTMYTYLHAEWVDDEAIAWVGCNIDAATARTWKDLGLRPAEAARFIQRGMSPMAVAREWWQAGIPFDEAASWIGAGLTPQEAVEQRERGVTVEQAETLRILRHGADPGA</sequence>
<comment type="caution">
    <text evidence="1">The sequence shown here is derived from an EMBL/GenBank/DDBJ whole genome shotgun (WGS) entry which is preliminary data.</text>
</comment>